<protein>
    <submittedName>
        <fullName evidence="2">Uncharacterized protein</fullName>
    </submittedName>
</protein>
<keyword evidence="3" id="KW-1185">Reference proteome</keyword>
<evidence type="ECO:0000313" key="2">
    <source>
        <dbReference type="EMBL" id="OAG26345.1"/>
    </source>
</evidence>
<accession>A0A177E313</accession>
<dbReference type="RefSeq" id="XP_018391766.1">
    <property type="nucleotide sequence ID" value="XM_018531504.1"/>
</dbReference>
<dbReference type="KEGG" id="aalt:CC77DRAFT_39241"/>
<dbReference type="EMBL" id="KV441469">
    <property type="protein sequence ID" value="OAG26345.1"/>
    <property type="molecule type" value="Genomic_DNA"/>
</dbReference>
<dbReference type="Proteomes" id="UP000077248">
    <property type="component" value="Unassembled WGS sequence"/>
</dbReference>
<sequence>MTDPYKTTNSEPSAWMKKSTTSLVNVDSVSTTTTSSTTLKPPSPLPERPSSATSWRSKLHIHGSSSHSSSRRSKSAEPGKERWRDANLSEKERWKDWQKAKDKEQMRGSTVGAFTQFYKGTGGVAYWIAL</sequence>
<proteinExistence type="predicted"/>
<reference evidence="2 3" key="1">
    <citation type="submission" date="2016-05" db="EMBL/GenBank/DDBJ databases">
        <title>Comparative analysis of secretome profiles of manganese(II)-oxidizing ascomycete fungi.</title>
        <authorList>
            <consortium name="DOE Joint Genome Institute"/>
            <person name="Zeiner C.A."/>
            <person name="Purvine S.O."/>
            <person name="Zink E.M."/>
            <person name="Wu S."/>
            <person name="Pasa-Tolic L."/>
            <person name="Chaput D.L."/>
            <person name="Haridas S."/>
            <person name="Grigoriev I.V."/>
            <person name="Santelli C.M."/>
            <person name="Hansel C.M."/>
        </authorList>
    </citation>
    <scope>NUCLEOTIDE SEQUENCE [LARGE SCALE GENOMIC DNA]</scope>
    <source>
        <strain evidence="2 3">SRC1lrK2f</strain>
    </source>
</reference>
<organism evidence="2 3">
    <name type="scientific">Alternaria alternata</name>
    <name type="common">Alternaria rot fungus</name>
    <name type="synonym">Torula alternata</name>
    <dbReference type="NCBI Taxonomy" id="5599"/>
    <lineage>
        <taxon>Eukaryota</taxon>
        <taxon>Fungi</taxon>
        <taxon>Dikarya</taxon>
        <taxon>Ascomycota</taxon>
        <taxon>Pezizomycotina</taxon>
        <taxon>Dothideomycetes</taxon>
        <taxon>Pleosporomycetidae</taxon>
        <taxon>Pleosporales</taxon>
        <taxon>Pleosporineae</taxon>
        <taxon>Pleosporaceae</taxon>
        <taxon>Alternaria</taxon>
        <taxon>Alternaria sect. Alternaria</taxon>
        <taxon>Alternaria alternata complex</taxon>
    </lineage>
</organism>
<feature type="region of interest" description="Disordered" evidence="1">
    <location>
        <begin position="1"/>
        <end position="93"/>
    </location>
</feature>
<feature type="compositionally biased region" description="Low complexity" evidence="1">
    <location>
        <begin position="19"/>
        <end position="40"/>
    </location>
</feature>
<dbReference type="VEuPathDB" id="FungiDB:CC77DRAFT_39241"/>
<dbReference type="GeneID" id="29117098"/>
<gene>
    <name evidence="2" type="ORF">CC77DRAFT_39241</name>
</gene>
<dbReference type="AlphaFoldDB" id="A0A177E313"/>
<feature type="compositionally biased region" description="Basic and acidic residues" evidence="1">
    <location>
        <begin position="74"/>
        <end position="93"/>
    </location>
</feature>
<evidence type="ECO:0000313" key="3">
    <source>
        <dbReference type="Proteomes" id="UP000077248"/>
    </source>
</evidence>
<name>A0A177E313_ALTAL</name>
<evidence type="ECO:0000256" key="1">
    <source>
        <dbReference type="SAM" id="MobiDB-lite"/>
    </source>
</evidence>
<feature type="compositionally biased region" description="Polar residues" evidence="1">
    <location>
        <begin position="1"/>
        <end position="12"/>
    </location>
</feature>